<keyword evidence="1" id="KW-0472">Membrane</keyword>
<feature type="transmembrane region" description="Helical" evidence="1">
    <location>
        <begin position="54"/>
        <end position="74"/>
    </location>
</feature>
<feature type="transmembrane region" description="Helical" evidence="1">
    <location>
        <begin position="86"/>
        <end position="104"/>
    </location>
</feature>
<dbReference type="RefSeq" id="WP_245675160.1">
    <property type="nucleotide sequence ID" value="NZ_FNHQ01000035.1"/>
</dbReference>
<keyword evidence="3" id="KW-1185">Reference proteome</keyword>
<reference evidence="2 3" key="1">
    <citation type="submission" date="2016-10" db="EMBL/GenBank/DDBJ databases">
        <authorList>
            <person name="de Groot N.N."/>
        </authorList>
    </citation>
    <scope>NUCLEOTIDE SEQUENCE [LARGE SCALE GENOMIC DNA]</scope>
    <source>
        <strain evidence="2 3">DSM 16981</strain>
    </source>
</reference>
<gene>
    <name evidence="2" type="ORF">SAMN05660299_02448</name>
</gene>
<dbReference type="InterPro" id="IPR005240">
    <property type="entry name" value="DUF389"/>
</dbReference>
<dbReference type="PANTHER" id="PTHR20992">
    <property type="entry name" value="AT15442P-RELATED"/>
    <property type="match status" value="1"/>
</dbReference>
<dbReference type="Proteomes" id="UP000199309">
    <property type="component" value="Unassembled WGS sequence"/>
</dbReference>
<feature type="transmembrane region" description="Helical" evidence="1">
    <location>
        <begin position="124"/>
        <end position="142"/>
    </location>
</feature>
<protein>
    <submittedName>
        <fullName evidence="2">Uncharacterized hydrophobic domain-containing protein</fullName>
    </submittedName>
</protein>
<evidence type="ECO:0000313" key="2">
    <source>
        <dbReference type="EMBL" id="SDN28067.1"/>
    </source>
</evidence>
<dbReference type="Pfam" id="PF04087">
    <property type="entry name" value="DUF389"/>
    <property type="match status" value="1"/>
</dbReference>
<keyword evidence="1" id="KW-0812">Transmembrane</keyword>
<organism evidence="2 3">
    <name type="scientific">Megasphaera paucivorans</name>
    <dbReference type="NCBI Taxonomy" id="349095"/>
    <lineage>
        <taxon>Bacteria</taxon>
        <taxon>Bacillati</taxon>
        <taxon>Bacillota</taxon>
        <taxon>Negativicutes</taxon>
        <taxon>Veillonellales</taxon>
        <taxon>Veillonellaceae</taxon>
        <taxon>Megasphaera</taxon>
    </lineage>
</organism>
<evidence type="ECO:0000313" key="3">
    <source>
        <dbReference type="Proteomes" id="UP000199309"/>
    </source>
</evidence>
<name>A0A1H0A3S1_9FIRM</name>
<proteinExistence type="predicted"/>
<sequence length="216" mass="23704">MTDLFDLRKDSASMEEIYNRIGKDSTVQGPNLVILVTAILIACVGLNMNSVAVIIGAMLISPLMGGIVAIGYGMATYDIQFIKQSVIKLGFQVGFALLASTIYFSLTPISTPSSELIARTSPTIWDVLIALCGGIAGAVGNTRIEKSNVIPGVAIATALMPPLCTAGYGITMHSLNFFWWSYLPVFYQRFLHRAVKFFDFQNTARACKRWNWTRTF</sequence>
<accession>A0A1H0A3S1</accession>
<dbReference type="PANTHER" id="PTHR20992:SF9">
    <property type="entry name" value="AT15442P-RELATED"/>
    <property type="match status" value="1"/>
</dbReference>
<dbReference type="AlphaFoldDB" id="A0A1H0A3S1"/>
<dbReference type="EMBL" id="FNHQ01000035">
    <property type="protein sequence ID" value="SDN28067.1"/>
    <property type="molecule type" value="Genomic_DNA"/>
</dbReference>
<evidence type="ECO:0000256" key="1">
    <source>
        <dbReference type="SAM" id="Phobius"/>
    </source>
</evidence>
<keyword evidence="1" id="KW-1133">Transmembrane helix</keyword>
<feature type="transmembrane region" description="Helical" evidence="1">
    <location>
        <begin position="149"/>
        <end position="170"/>
    </location>
</feature>
<feature type="transmembrane region" description="Helical" evidence="1">
    <location>
        <begin position="29"/>
        <end position="48"/>
    </location>
</feature>